<accession>A0A6L2N4H6</accession>
<dbReference type="EMBL" id="BKCJ010008191">
    <property type="protein sequence ID" value="GEU81013.1"/>
    <property type="molecule type" value="Genomic_DNA"/>
</dbReference>
<proteinExistence type="predicted"/>
<feature type="region of interest" description="Disordered" evidence="1">
    <location>
        <begin position="194"/>
        <end position="251"/>
    </location>
</feature>
<sequence>MRTRSQTRNNFPQQEASPAIVDPLRIELSFLEDQFQEDPPEDPPEVLMADNLTMAKLLQASTEGYEDAIFFPPSKTTNLRNEIMGFQQRSDESFYEAWDRFNDLLRDMVRALLLDKKNQSSAPAPSLTPAPVKVVEPNCVTCGGTYSYQYCPATSENVYRDNIQEYVSQAAAENYNQGNTSFQPQIVANQIGPPDFPPHQNNQNNFNRGNNFNQNRGGNFNQSNFNQGGNFNQGQLHRPQMRSLNLVVPAN</sequence>
<keyword evidence="2" id="KW-0548">Nucleotidyltransferase</keyword>
<gene>
    <name evidence="2" type="ORF">Tci_052991</name>
</gene>
<keyword evidence="2" id="KW-0695">RNA-directed DNA polymerase</keyword>
<reference evidence="2" key="1">
    <citation type="journal article" date="2019" name="Sci. Rep.">
        <title>Draft genome of Tanacetum cinerariifolium, the natural source of mosquito coil.</title>
        <authorList>
            <person name="Yamashiro T."/>
            <person name="Shiraishi A."/>
            <person name="Satake H."/>
            <person name="Nakayama K."/>
        </authorList>
    </citation>
    <scope>NUCLEOTIDE SEQUENCE</scope>
</reference>
<evidence type="ECO:0000313" key="2">
    <source>
        <dbReference type="EMBL" id="GEU81013.1"/>
    </source>
</evidence>
<dbReference type="AlphaFoldDB" id="A0A6L2N4H6"/>
<name>A0A6L2N4H6_TANCI</name>
<protein>
    <submittedName>
        <fullName evidence="2">Reverse transcriptase domain-containing protein</fullName>
    </submittedName>
</protein>
<evidence type="ECO:0000256" key="1">
    <source>
        <dbReference type="SAM" id="MobiDB-lite"/>
    </source>
</evidence>
<comment type="caution">
    <text evidence="2">The sequence shown here is derived from an EMBL/GenBank/DDBJ whole genome shotgun (WGS) entry which is preliminary data.</text>
</comment>
<dbReference type="GO" id="GO:0003964">
    <property type="term" value="F:RNA-directed DNA polymerase activity"/>
    <property type="evidence" value="ECO:0007669"/>
    <property type="project" value="UniProtKB-KW"/>
</dbReference>
<feature type="compositionally biased region" description="Low complexity" evidence="1">
    <location>
        <begin position="200"/>
        <end position="235"/>
    </location>
</feature>
<organism evidence="2">
    <name type="scientific">Tanacetum cinerariifolium</name>
    <name type="common">Dalmatian daisy</name>
    <name type="synonym">Chrysanthemum cinerariifolium</name>
    <dbReference type="NCBI Taxonomy" id="118510"/>
    <lineage>
        <taxon>Eukaryota</taxon>
        <taxon>Viridiplantae</taxon>
        <taxon>Streptophyta</taxon>
        <taxon>Embryophyta</taxon>
        <taxon>Tracheophyta</taxon>
        <taxon>Spermatophyta</taxon>
        <taxon>Magnoliopsida</taxon>
        <taxon>eudicotyledons</taxon>
        <taxon>Gunneridae</taxon>
        <taxon>Pentapetalae</taxon>
        <taxon>asterids</taxon>
        <taxon>campanulids</taxon>
        <taxon>Asterales</taxon>
        <taxon>Asteraceae</taxon>
        <taxon>Asteroideae</taxon>
        <taxon>Anthemideae</taxon>
        <taxon>Anthemidinae</taxon>
        <taxon>Tanacetum</taxon>
    </lineage>
</organism>
<keyword evidence="2" id="KW-0808">Transferase</keyword>